<feature type="domain" description="ABC-type glycine betaine transport system substrate-binding" evidence="1">
    <location>
        <begin position="25"/>
        <end position="289"/>
    </location>
</feature>
<accession>A0AAN2C7W2</accession>
<dbReference type="RefSeq" id="WP_317996210.1">
    <property type="nucleotide sequence ID" value="NZ_AP025523.1"/>
</dbReference>
<evidence type="ECO:0000313" key="3">
    <source>
        <dbReference type="Proteomes" id="UP001317532"/>
    </source>
</evidence>
<dbReference type="Gene3D" id="3.40.190.10">
    <property type="entry name" value="Periplasmic binding protein-like II"/>
    <property type="match status" value="1"/>
</dbReference>
<name>A0AAN2C7W2_UNVUL</name>
<dbReference type="GO" id="GO:0022857">
    <property type="term" value="F:transmembrane transporter activity"/>
    <property type="evidence" value="ECO:0007669"/>
    <property type="project" value="InterPro"/>
</dbReference>
<reference evidence="2 3" key="1">
    <citation type="journal article" date="2022" name="ISME Commun">
        <title>Vulcanimicrobium alpinus gen. nov. sp. nov., the first cultivated representative of the candidate phylum 'Eremiobacterota', is a metabolically versatile aerobic anoxygenic phototroph.</title>
        <authorList>
            <person name="Yabe S."/>
            <person name="Muto K."/>
            <person name="Abe K."/>
            <person name="Yokota A."/>
            <person name="Staudigel H."/>
            <person name="Tebo B.M."/>
        </authorList>
    </citation>
    <scope>NUCLEOTIDE SEQUENCE [LARGE SCALE GENOMIC DNA]</scope>
    <source>
        <strain evidence="2 3">WC8-2</strain>
    </source>
</reference>
<sequence>MDLSRARALGLLAAAPLAVSCGPRDTVRAGSKNFTEELILGELYAQAAEHAGFAVTRRLNLGTTDIAMAALHRNELDFYPEYTGTALLNVLHLPPESDPKRAYTTVKNAFEKQYGLVWLDQSPMNDTQALATTQSVAGRFSLEKLSDLAAKAGELRLGCVPEFLSRADGLPGLQKRYGGFRFKATKIVDNGLKYQALEHGDVDVVIAFSTEGQLKAEHLIVLEDDKHLFPAYHVAPVVRREILAAKPQLATVLNKVTALLNDDDMQNMNLDVDGSAKREPADVARDFLKAHGLA</sequence>
<dbReference type="EMBL" id="AP025523">
    <property type="protein sequence ID" value="BDE05145.1"/>
    <property type="molecule type" value="Genomic_DNA"/>
</dbReference>
<dbReference type="KEGG" id="vab:WPS_04210"/>
<dbReference type="Proteomes" id="UP001317532">
    <property type="component" value="Chromosome"/>
</dbReference>
<dbReference type="Pfam" id="PF04069">
    <property type="entry name" value="OpuAC"/>
    <property type="match status" value="1"/>
</dbReference>
<dbReference type="PROSITE" id="PS51257">
    <property type="entry name" value="PROKAR_LIPOPROTEIN"/>
    <property type="match status" value="1"/>
</dbReference>
<evidence type="ECO:0000259" key="1">
    <source>
        <dbReference type="Pfam" id="PF04069"/>
    </source>
</evidence>
<organism evidence="2 3">
    <name type="scientific">Vulcanimicrobium alpinum</name>
    <dbReference type="NCBI Taxonomy" id="3016050"/>
    <lineage>
        <taxon>Bacteria</taxon>
        <taxon>Bacillati</taxon>
        <taxon>Vulcanimicrobiota</taxon>
        <taxon>Vulcanimicrobiia</taxon>
        <taxon>Vulcanimicrobiales</taxon>
        <taxon>Vulcanimicrobiaceae</taxon>
        <taxon>Vulcanimicrobium</taxon>
    </lineage>
</organism>
<gene>
    <name evidence="2" type="ORF">WPS_04210</name>
</gene>
<dbReference type="SUPFAM" id="SSF53850">
    <property type="entry name" value="Periplasmic binding protein-like II"/>
    <property type="match status" value="1"/>
</dbReference>
<protein>
    <submittedName>
        <fullName evidence="2">Glycine/betaine ABC transporter substrate-binding protein</fullName>
    </submittedName>
</protein>
<dbReference type="Gene3D" id="3.40.190.120">
    <property type="entry name" value="Osmoprotection protein (prox), domain 2"/>
    <property type="match status" value="1"/>
</dbReference>
<evidence type="ECO:0000313" key="2">
    <source>
        <dbReference type="EMBL" id="BDE05145.1"/>
    </source>
</evidence>
<dbReference type="AlphaFoldDB" id="A0AAN2C7W2"/>
<proteinExistence type="predicted"/>
<keyword evidence="3" id="KW-1185">Reference proteome</keyword>
<dbReference type="InterPro" id="IPR007210">
    <property type="entry name" value="ABC_Gly_betaine_transp_sub-bd"/>
</dbReference>
<dbReference type="GO" id="GO:0043190">
    <property type="term" value="C:ATP-binding cassette (ABC) transporter complex"/>
    <property type="evidence" value="ECO:0007669"/>
    <property type="project" value="InterPro"/>
</dbReference>